<reference evidence="10 11" key="1">
    <citation type="journal article" date="2012" name="Stand. Genomic Sci.">
        <title>Complete genome sequence of the melanogenic marine bacterium Marinomonas mediterranea type strain (MMB-1(T)).</title>
        <authorList>
            <person name="Lucas-Elio P."/>
            <person name="Goodwin L."/>
            <person name="Woyke T."/>
            <person name="Pitluck S."/>
            <person name="Nolan M."/>
            <person name="Kyrpides N.C."/>
            <person name="Detter J.C."/>
            <person name="Copeland A."/>
            <person name="Teshima H."/>
            <person name="Bruce D."/>
            <person name="Detter C."/>
            <person name="Tapia R."/>
            <person name="Han S."/>
            <person name="Land M.L."/>
            <person name="Ivanova N."/>
            <person name="Mikhailova N."/>
            <person name="Johnston A.W."/>
            <person name="Sanchez-Amat A."/>
        </authorList>
    </citation>
    <scope>NUCLEOTIDE SEQUENCE [LARGE SCALE GENOMIC DNA]</scope>
    <source>
        <strain evidence="11">ATCC 700492 / JCM 21426 / NBRC 103028 / MMB-1</strain>
    </source>
</reference>
<dbReference type="NCBIfam" id="TIGR02406">
    <property type="entry name" value="ectoine_EctA"/>
    <property type="match status" value="1"/>
</dbReference>
<evidence type="ECO:0000259" key="9">
    <source>
        <dbReference type="PROSITE" id="PS51186"/>
    </source>
</evidence>
<dbReference type="PROSITE" id="PS51186">
    <property type="entry name" value="GNAT"/>
    <property type="match status" value="1"/>
</dbReference>
<evidence type="ECO:0000256" key="6">
    <source>
        <dbReference type="ARBA" id="ARBA00023315"/>
    </source>
</evidence>
<evidence type="ECO:0000313" key="10">
    <source>
        <dbReference type="EMBL" id="ADZ90812.1"/>
    </source>
</evidence>
<evidence type="ECO:0000256" key="4">
    <source>
        <dbReference type="ARBA" id="ARBA00017935"/>
    </source>
</evidence>
<feature type="domain" description="N-acetyltransferase" evidence="9">
    <location>
        <begin position="7"/>
        <end position="161"/>
    </location>
</feature>
<dbReference type="InterPro" id="IPR012772">
    <property type="entry name" value="Ectoine_EctA"/>
</dbReference>
<evidence type="ECO:0000313" key="11">
    <source>
        <dbReference type="Proteomes" id="UP000001062"/>
    </source>
</evidence>
<dbReference type="HOGENOM" id="CLU_111896_0_0_6"/>
<dbReference type="OrthoDB" id="2436196at2"/>
<dbReference type="EMBL" id="CP002583">
    <property type="protein sequence ID" value="ADZ90812.1"/>
    <property type="molecule type" value="Genomic_DNA"/>
</dbReference>
<evidence type="ECO:0000256" key="8">
    <source>
        <dbReference type="RuleBase" id="RU365045"/>
    </source>
</evidence>
<comment type="similarity">
    <text evidence="2 8">Belongs to the acetyltransferase family. EctA subfamily.</text>
</comment>
<dbReference type="RefSeq" id="WP_013660717.1">
    <property type="nucleotide sequence ID" value="NC_015276.1"/>
</dbReference>
<dbReference type="CDD" id="cd04301">
    <property type="entry name" value="NAT_SF"/>
    <property type="match status" value="1"/>
</dbReference>
<comment type="pathway">
    <text evidence="1 8">Amine and polyamine biosynthesis; ectoine biosynthesis; L-ectoine from L-aspartate 4-semialdehyde: step 2/3.</text>
</comment>
<protein>
    <recommendedName>
        <fullName evidence="4 8">L-2,4-diaminobutyric acid acetyltransferase</fullName>
        <shortName evidence="8">DABA acetyltransferase</shortName>
        <ecNumber evidence="3 8">2.3.1.178</ecNumber>
    </recommendedName>
</protein>
<dbReference type="KEGG" id="mme:Marme_1547"/>
<name>F2JY76_MARM1</name>
<dbReference type="SUPFAM" id="SSF55729">
    <property type="entry name" value="Acyl-CoA N-acyltransferases (Nat)"/>
    <property type="match status" value="1"/>
</dbReference>
<dbReference type="AlphaFoldDB" id="F2JY76"/>
<dbReference type="UniPathway" id="UPA00067">
    <property type="reaction ID" value="UER00122"/>
</dbReference>
<evidence type="ECO:0000256" key="1">
    <source>
        <dbReference type="ARBA" id="ARBA00004978"/>
    </source>
</evidence>
<dbReference type="EC" id="2.3.1.178" evidence="3 8"/>
<comment type="catalytic activity">
    <reaction evidence="7 8">
        <text>L-2,4-diaminobutanoate + acetyl-CoA = (2S)-4-acetamido-2-aminobutanoate + CoA + H(+)</text>
        <dbReference type="Rhea" id="RHEA:16901"/>
        <dbReference type="ChEBI" id="CHEBI:15378"/>
        <dbReference type="ChEBI" id="CHEBI:57287"/>
        <dbReference type="ChEBI" id="CHEBI:57288"/>
        <dbReference type="ChEBI" id="CHEBI:58761"/>
        <dbReference type="ChEBI" id="CHEBI:58929"/>
        <dbReference type="EC" id="2.3.1.178"/>
    </reaction>
</comment>
<dbReference type="Proteomes" id="UP000001062">
    <property type="component" value="Chromosome"/>
</dbReference>
<evidence type="ECO:0000256" key="7">
    <source>
        <dbReference type="ARBA" id="ARBA00048924"/>
    </source>
</evidence>
<comment type="function">
    <text evidence="8">Catalyzes the acetylation of L-2,4-diaminobutyrate (DABA) to gamma-N-acetyl-alpha,gamma-diaminobutyric acid (ADABA) with acetyl coenzyme A.</text>
</comment>
<dbReference type="InterPro" id="IPR016181">
    <property type="entry name" value="Acyl_CoA_acyltransferase"/>
</dbReference>
<evidence type="ECO:0000256" key="3">
    <source>
        <dbReference type="ARBA" id="ARBA00012355"/>
    </source>
</evidence>
<organism evidence="10 11">
    <name type="scientific">Marinomonas mediterranea (strain ATCC 700492 / JCM 21426 / NBRC 103028 / MMB-1)</name>
    <dbReference type="NCBI Taxonomy" id="717774"/>
    <lineage>
        <taxon>Bacteria</taxon>
        <taxon>Pseudomonadati</taxon>
        <taxon>Pseudomonadota</taxon>
        <taxon>Gammaproteobacteria</taxon>
        <taxon>Oceanospirillales</taxon>
        <taxon>Oceanospirillaceae</taxon>
        <taxon>Marinomonas</taxon>
    </lineage>
</organism>
<accession>F2JY76</accession>
<dbReference type="PATRIC" id="fig|717774.3.peg.1607"/>
<dbReference type="Gene3D" id="3.40.630.30">
    <property type="match status" value="1"/>
</dbReference>
<gene>
    <name evidence="8" type="primary">ectA</name>
    <name evidence="10" type="ordered locus">Marme_1547</name>
</gene>
<dbReference type="GO" id="GO:0019491">
    <property type="term" value="P:ectoine biosynthetic process"/>
    <property type="evidence" value="ECO:0007669"/>
    <property type="project" value="UniProtKB-UniPathway"/>
</dbReference>
<dbReference type="Pfam" id="PF00583">
    <property type="entry name" value="Acetyltransf_1"/>
    <property type="match status" value="1"/>
</dbReference>
<keyword evidence="6 8" id="KW-0012">Acyltransferase</keyword>
<evidence type="ECO:0000256" key="2">
    <source>
        <dbReference type="ARBA" id="ARBA00010712"/>
    </source>
</evidence>
<dbReference type="InterPro" id="IPR000182">
    <property type="entry name" value="GNAT_dom"/>
</dbReference>
<keyword evidence="11" id="KW-1185">Reference proteome</keyword>
<proteinExistence type="inferred from homology"/>
<dbReference type="eggNOG" id="COG0456">
    <property type="taxonomic scope" value="Bacteria"/>
</dbReference>
<dbReference type="GO" id="GO:0033816">
    <property type="term" value="F:diaminobutyrate acetyltransferase activity"/>
    <property type="evidence" value="ECO:0007669"/>
    <property type="project" value="UniProtKB-EC"/>
</dbReference>
<sequence>MLESRAIRFHEPIRLNGKEVYDLVKNSPPLDENSMYCNFLQCEHFSDTSVCAKQGDTLVGFISAYLLPNNNNTLFIWQVAISKEARGQGLALKMIEHLLERLHLKNVCHIETTITHENQSSWRLFEKVASALSCEIHSSEWLNKETHFQSQHSTEMLVKIGPFQTQH</sequence>
<evidence type="ECO:0000256" key="5">
    <source>
        <dbReference type="ARBA" id="ARBA00022679"/>
    </source>
</evidence>
<dbReference type="STRING" id="717774.Marme_1547"/>
<keyword evidence="5 8" id="KW-0808">Transferase</keyword>